<sequence>MPSTGKDSAKRMERIAAGERHLQMITTSIEQWRATQAVKQLVTQNKLQRLTTPLCIHAMFHWVALCLPEKNDFHATESPRALPLRILRRIDVDVKVLRHFAQKVWVWQAKTLLKVWHADAHKRRTFRVRMIIKQRAAVLETAFQCIQRWRLFTETQKCSADRARWRKLRVLTASWDRLRANVAQNETSRTRMSLWEEASTRRRRRRFFRRWKRAVDRSGDFLRKSELCVAFEECQRLHKLSVLSLHWKLLVANVHSHQQKQFAVESLRQRKLREWKERMAFKHRLARQAELVEQMICRHSWMSWRIALETKRGQHETLAAVASRWQSRQLDASFHSWKATWRIRKRHRHLLQSTLLTSHQRVLESHFKAWKKRWRVAAACEHKSLAIQDKLLHFKAKRAVGRWNALRLDQDRRSRLVVKSLALWRQSLLKSAFLGLLAYKQERKQRQLQTQLARARYRRRSTQFCFLLWSKWWQRKEEMTAKRDATKLHLDRLRIKRSLERLKLDVQARKRLKTAHLCAVAMSSGHAKIAAFSRWKAFIAQKHSNRRANGTRVVSMRNFRARKRIQRWREHLQVQKLMKKTLARAVTASTSSQLQLRFRSWKTFAARQAFTRTLKKKAAAFRYFCLLPLYFRAWKACVRSRQRNEVLLLRARGLWCHRSEHRAFTAWVQFAVDKRQTKCAVAKWTNRAISRSFASWKRFRSLEKKRLRDRIRAVNFFERRICHRILRNWQSTARRDRLTRKCTQMWHQSTSRRVFELWTRHVRLLQVSRRLLAKMRSQSLSRVFTAWKESNRQQTHQLQGIQERFALLWRLDARSTSFARWKRYAHLRRLIRRKLGGQRDVLLRDVVKAWRRTIVSRQRASHCELLLAERAKLNVMKTLWSDWRTKAKVLRSVNALRGKVAENRVTSDLRRRLRRWKQFALLSFAVKRFVHRGERELVRLAFVAGFRRFTQLKRSERALAKQIGSVHENYLKAWLARRLQQRMSAIAACEAMRQAGSSKRLLESAWVEWTSFHARKLAQQAAVRQLRVQVSRLEDVDSPLDRRSLSLLLRRWQGIQTARVFERWSDVIQSQQRARRHTLQAMEWWQKRHSGRYFRGWVLFRQQQRKRRRIRAMNEKFKLKRTWKLWQTFSAASLRKKTINQSARELHDKSILELYHSSRLRLLAALLGEWRKFAAMERTTRMQKTVARVVHDEKVTRRSFAEWKTNVAGMCFHRRQLQINTERLQVLLLCSSFRAWRSWSLQHKKLRTVMLLLSAKCDSRAASQFLTAWRLHAEKNAGLRLKTSSFLRFRRLQKGLTGLRSLVHEQQSLRAMRQKAQLFRSALSGNELAMIFTRWKQFAVLTRKTRAVTLQYLQNKLLPAAWSSWAAENRHFRAVCGKLLARWRMQTAYRCFCALRDRAVYRKTLRASESVVSAKVRASALLQAWYAWRKLLLISRAGKRRLLHRYWAAWSRSRDSRKVLQGFRERIQARVLRSTQRRCMELWTQFVASRKMEKAMALMSTAFADTQVVRRKWLCWLKFVAQTRAIKARMRNALAHMHLQLQFKAFRALQAYTSHRKWKTHATARLEAFRSRQLLTRSFVEWKAVVSERIDRRRKLGRYLNVMQHSVQRKSFGGWSSFVTRRKLLRAKMAQALAMRSQLCSRIVFQTWKSVAAKAQKNTKARAFSAAKASARAVRHWKQYVVLCRVEQMIGTCELRQVESSFLSWRKAVAATHQLRAFRARSARRHWLQLVGMAFKSWKQRTSVAIGNHLRFRFMLWQRFTAHRKRLANLLLVVADPPSSSLTGEEGSLADAEPSTTAIESERGSVDGHALAKKARVLQRFDVTWDLPQAWHRWRQLFHAQLFYRMRRLQLHFICWQKFAHAQRRSRWIVIKLTSQRRAASAHTIFRAWAELVGRVKQLQKDRLRERELWVLVTTEMARRERRQLKAHWHAWRFHVDEARHLQKSLDAYHRARLLTKHWLVWQHDFRQLTRRVRLERERVATQMRSFHLRRALRSLRQHQQRAKRARLVLEYFGNRRYDTLLPAVLSRWKQWSQRQKDVARCLEAARTLRTRRHFTAWKTWKSTRKWQRVVVNKLQSKSVDQHRREVWRRWRRYVKTRAVKDLSLQQAVVFHVRSRLRKRWLRHAQRALQLREQEESAHVQLCVFRGHRAVGRWRDYSRSRRLRRLYQRFVLRKHVQKWQFNVKHAMATRFDEFLLRSKAKKMLAAWKQVAAKHHCWRHLCATFVGEKATQTVRRGFRRWQQLVHERQVKRLAVLHAQQGSLRRLQLAQAAEHEARSVLGHSLSAWQAAVKKQRERRFILLSCVVKLQSVAGQRVQEVIFRSWKRLVERERQCQRTLIKRDCNVAKRALASWSLWTRSRQQRQQQLESAANYHAQRLKSSVFFYWQTPAEVASDASVTLPDAVEISMDVKKRLLLLGKWKPPQNAKAKKLLSSS</sequence>
<organism evidence="2 3">
    <name type="scientific">Phytophthora ramorum</name>
    <name type="common">Sudden oak death agent</name>
    <dbReference type="NCBI Taxonomy" id="164328"/>
    <lineage>
        <taxon>Eukaryota</taxon>
        <taxon>Sar</taxon>
        <taxon>Stramenopiles</taxon>
        <taxon>Oomycota</taxon>
        <taxon>Peronosporomycetes</taxon>
        <taxon>Peronosporales</taxon>
        <taxon>Peronosporaceae</taxon>
        <taxon>Phytophthora</taxon>
    </lineage>
</organism>
<dbReference type="OMA" id="NKWKNYC"/>
<evidence type="ECO:0000256" key="1">
    <source>
        <dbReference type="SAM" id="MobiDB-lite"/>
    </source>
</evidence>
<name>H3HB37_PHYRM</name>
<proteinExistence type="predicted"/>
<dbReference type="VEuPathDB" id="FungiDB:KRP23_4359"/>
<dbReference type="PANTHER" id="PTHR22028:SF9">
    <property type="entry name" value="SFI1 SPINDLE BODY DOMAIN-CONTAINING PROTEIN"/>
    <property type="match status" value="1"/>
</dbReference>
<accession>H3HB37</accession>
<evidence type="ECO:0000313" key="2">
    <source>
        <dbReference type="EnsemblProtists" id="Phyra93683"/>
    </source>
</evidence>
<dbReference type="EMBL" id="DS566001">
    <property type="status" value="NOT_ANNOTATED_CDS"/>
    <property type="molecule type" value="Genomic_DNA"/>
</dbReference>
<evidence type="ECO:0000313" key="3">
    <source>
        <dbReference type="Proteomes" id="UP000005238"/>
    </source>
</evidence>
<protein>
    <recommendedName>
        <fullName evidence="4">Sfi1 spindle body domain-containing protein</fullName>
    </recommendedName>
</protein>
<dbReference type="STRING" id="164328.H3HB37"/>
<dbReference type="HOGENOM" id="CLU_001203_0_0_1"/>
<reference evidence="2" key="2">
    <citation type="submission" date="2015-06" db="UniProtKB">
        <authorList>
            <consortium name="EnsemblProtists"/>
        </authorList>
    </citation>
    <scope>IDENTIFICATION</scope>
    <source>
        <strain evidence="2">Pr102</strain>
    </source>
</reference>
<dbReference type="InterPro" id="IPR052270">
    <property type="entry name" value="CACF_protein"/>
</dbReference>
<dbReference type="PANTHER" id="PTHR22028">
    <property type="entry name" value="SFI1 SPINDLE BODY DOMAIN-CONTAINING PROTEIN-RELATED"/>
    <property type="match status" value="1"/>
</dbReference>
<dbReference type="eggNOG" id="KOG1204">
    <property type="taxonomic scope" value="Eukaryota"/>
</dbReference>
<evidence type="ECO:0008006" key="4">
    <source>
        <dbReference type="Google" id="ProtNLM"/>
    </source>
</evidence>
<dbReference type="VEuPathDB" id="FungiDB:KRP22_2414"/>
<dbReference type="InParanoid" id="H3HB37"/>
<feature type="region of interest" description="Disordered" evidence="1">
    <location>
        <begin position="1778"/>
        <end position="1803"/>
    </location>
</feature>
<dbReference type="EnsemblProtists" id="Phyra93683">
    <property type="protein sequence ID" value="Phyra93683"/>
    <property type="gene ID" value="Phyra93683"/>
</dbReference>
<reference evidence="3" key="1">
    <citation type="journal article" date="2006" name="Science">
        <title>Phytophthora genome sequences uncover evolutionary origins and mechanisms of pathogenesis.</title>
        <authorList>
            <person name="Tyler B.M."/>
            <person name="Tripathy S."/>
            <person name="Zhang X."/>
            <person name="Dehal P."/>
            <person name="Jiang R.H."/>
            <person name="Aerts A."/>
            <person name="Arredondo F.D."/>
            <person name="Baxter L."/>
            <person name="Bensasson D."/>
            <person name="Beynon J.L."/>
            <person name="Chapman J."/>
            <person name="Damasceno C.M."/>
            <person name="Dorrance A.E."/>
            <person name="Dou D."/>
            <person name="Dickerman A.W."/>
            <person name="Dubchak I.L."/>
            <person name="Garbelotto M."/>
            <person name="Gijzen M."/>
            <person name="Gordon S.G."/>
            <person name="Govers F."/>
            <person name="Grunwald N.J."/>
            <person name="Huang W."/>
            <person name="Ivors K.L."/>
            <person name="Jones R.W."/>
            <person name="Kamoun S."/>
            <person name="Krampis K."/>
            <person name="Lamour K.H."/>
            <person name="Lee M.K."/>
            <person name="McDonald W.H."/>
            <person name="Medina M."/>
            <person name="Meijer H.J."/>
            <person name="Nordberg E.K."/>
            <person name="Maclean D.J."/>
            <person name="Ospina-Giraldo M.D."/>
            <person name="Morris P.F."/>
            <person name="Phuntumart V."/>
            <person name="Putnam N.H."/>
            <person name="Rash S."/>
            <person name="Rose J.K."/>
            <person name="Sakihama Y."/>
            <person name="Salamov A.A."/>
            <person name="Savidor A."/>
            <person name="Scheuring C.F."/>
            <person name="Smith B.M."/>
            <person name="Sobral B.W."/>
            <person name="Terry A."/>
            <person name="Torto-Alalibo T.A."/>
            <person name="Win J."/>
            <person name="Xu Z."/>
            <person name="Zhang H."/>
            <person name="Grigoriev I.V."/>
            <person name="Rokhsar D.S."/>
            <person name="Boore J.L."/>
        </authorList>
    </citation>
    <scope>NUCLEOTIDE SEQUENCE [LARGE SCALE GENOMIC DNA]</scope>
    <source>
        <strain evidence="3">Pr102</strain>
    </source>
</reference>
<dbReference type="Proteomes" id="UP000005238">
    <property type="component" value="Unassembled WGS sequence"/>
</dbReference>
<keyword evidence="3" id="KW-1185">Reference proteome</keyword>